<dbReference type="GO" id="GO:0006094">
    <property type="term" value="P:gluconeogenesis"/>
    <property type="evidence" value="ECO:0007669"/>
    <property type="project" value="UniProtKB-UniRule"/>
</dbReference>
<comment type="function">
    <text evidence="8">Catalyzes the reversible isomerization of glucose-6-phosphate to fructose-6-phosphate.</text>
</comment>
<dbReference type="PRINTS" id="PR00662">
    <property type="entry name" value="G6PISOMERASE"/>
</dbReference>
<keyword evidence="5 8" id="KW-0324">Glycolysis</keyword>
<dbReference type="PROSITE" id="PS00765">
    <property type="entry name" value="P_GLUCOSE_ISOMERASE_1"/>
    <property type="match status" value="1"/>
</dbReference>
<name>A0A1Y6BWG7_9BACT</name>
<sequence>MSLIKLDEKFLGTELREKVDAKMSVAVEKLHSIQEKSCVGSEYTGWWDYPQIYGFNLVKDVQAYINSLDVAYDLVLVIGIGGSYLGTRAVSSAMQHSYQGLVNSDKPLISFLGHHLSETAMIEVLDLLDERQPIVNVISKSGTTTEPSVAFRVVRKYMEDRFGKDEASKRIIATTDKDKGALRQVSQDLGYKSFVVPDDIGGRYSVLSPVGIVPLALAKIDVEALMEGAHQVFNELKSGDLNNHPVLRYAAARNVAYESDKRIEILSYINPKLFYVVEWWKQLFGESEGKDGKGLFPAGLAYTTDLHSLGQYVQEGVRNLFETFIHFDDASTSHRGAVEQQLKVPVSESNVDQIGYLEGKRINDINYGAMVATKIAHFDGQVPCVEIQAPSLSEKTIGALFAFFETACAVSCLMLDVNPFDQPGVEAYKKNLFGLMGKPGFEDLGQELKTRL</sequence>
<comment type="catalytic activity">
    <reaction evidence="7 8 9">
        <text>alpha-D-glucose 6-phosphate = beta-D-fructose 6-phosphate</text>
        <dbReference type="Rhea" id="RHEA:11816"/>
        <dbReference type="ChEBI" id="CHEBI:57634"/>
        <dbReference type="ChEBI" id="CHEBI:58225"/>
        <dbReference type="EC" id="5.3.1.9"/>
    </reaction>
</comment>
<organism evidence="10 11">
    <name type="scientific">Pseudobacteriovorax antillogorgiicola</name>
    <dbReference type="NCBI Taxonomy" id="1513793"/>
    <lineage>
        <taxon>Bacteria</taxon>
        <taxon>Pseudomonadati</taxon>
        <taxon>Bdellovibrionota</taxon>
        <taxon>Oligoflexia</taxon>
        <taxon>Oligoflexales</taxon>
        <taxon>Pseudobacteriovoracaceae</taxon>
        <taxon>Pseudobacteriovorax</taxon>
    </lineage>
</organism>
<dbReference type="InterPro" id="IPR018189">
    <property type="entry name" value="Phosphoglucose_isomerase_CS"/>
</dbReference>
<dbReference type="InterPro" id="IPR035482">
    <property type="entry name" value="SIS_PGI_2"/>
</dbReference>
<comment type="pathway">
    <text evidence="8">Carbohydrate biosynthesis; gluconeogenesis.</text>
</comment>
<dbReference type="GO" id="GO:0004347">
    <property type="term" value="F:glucose-6-phosphate isomerase activity"/>
    <property type="evidence" value="ECO:0007669"/>
    <property type="project" value="UniProtKB-UniRule"/>
</dbReference>
<accession>A0A1Y6BWG7</accession>
<comment type="pathway">
    <text evidence="1 8 9">Carbohydrate degradation; glycolysis; D-glyceraldehyde 3-phosphate and glycerone phosphate from D-glucose: step 2/4.</text>
</comment>
<dbReference type="InterPro" id="IPR035476">
    <property type="entry name" value="SIS_PGI_1"/>
</dbReference>
<dbReference type="GO" id="GO:0005829">
    <property type="term" value="C:cytosol"/>
    <property type="evidence" value="ECO:0007669"/>
    <property type="project" value="TreeGrafter"/>
</dbReference>
<dbReference type="SUPFAM" id="SSF53697">
    <property type="entry name" value="SIS domain"/>
    <property type="match status" value="1"/>
</dbReference>
<dbReference type="AlphaFoldDB" id="A0A1Y6BWG7"/>
<dbReference type="FunFam" id="3.40.50.10490:FF:000016">
    <property type="entry name" value="Glucose-6-phosphate isomerase"/>
    <property type="match status" value="1"/>
</dbReference>
<dbReference type="PROSITE" id="PS51463">
    <property type="entry name" value="P_GLUCOSE_ISOMERASE_3"/>
    <property type="match status" value="1"/>
</dbReference>
<feature type="active site" evidence="8">
    <location>
        <position position="429"/>
    </location>
</feature>
<dbReference type="CDD" id="cd05016">
    <property type="entry name" value="SIS_PGI_2"/>
    <property type="match status" value="1"/>
</dbReference>
<evidence type="ECO:0000256" key="1">
    <source>
        <dbReference type="ARBA" id="ARBA00004926"/>
    </source>
</evidence>
<dbReference type="HAMAP" id="MF_00473">
    <property type="entry name" value="G6P_isomerase"/>
    <property type="match status" value="1"/>
</dbReference>
<dbReference type="Proteomes" id="UP000192907">
    <property type="component" value="Unassembled WGS sequence"/>
</dbReference>
<evidence type="ECO:0000256" key="4">
    <source>
        <dbReference type="ARBA" id="ARBA00022490"/>
    </source>
</evidence>
<dbReference type="UniPathway" id="UPA00138"/>
<keyword evidence="6 8" id="KW-0413">Isomerase</keyword>
<keyword evidence="3 8" id="KW-0312">Gluconeogenesis</keyword>
<evidence type="ECO:0000313" key="11">
    <source>
        <dbReference type="Proteomes" id="UP000192907"/>
    </source>
</evidence>
<dbReference type="RefSeq" id="WP_159455371.1">
    <property type="nucleotide sequence ID" value="NZ_FWZT01000010.1"/>
</dbReference>
<dbReference type="GO" id="GO:0097367">
    <property type="term" value="F:carbohydrate derivative binding"/>
    <property type="evidence" value="ECO:0007669"/>
    <property type="project" value="InterPro"/>
</dbReference>
<dbReference type="UniPathway" id="UPA00109">
    <property type="reaction ID" value="UER00181"/>
</dbReference>
<evidence type="ECO:0000313" key="10">
    <source>
        <dbReference type="EMBL" id="SMF32680.1"/>
    </source>
</evidence>
<evidence type="ECO:0000256" key="2">
    <source>
        <dbReference type="ARBA" id="ARBA00006604"/>
    </source>
</evidence>
<dbReference type="EC" id="5.3.1.9" evidence="8"/>
<comment type="subcellular location">
    <subcellularLocation>
        <location evidence="8">Cytoplasm</location>
    </subcellularLocation>
</comment>
<proteinExistence type="inferred from homology"/>
<comment type="similarity">
    <text evidence="2 8 9">Belongs to the GPI family.</text>
</comment>
<dbReference type="Pfam" id="PF00342">
    <property type="entry name" value="PGI"/>
    <property type="match status" value="1"/>
</dbReference>
<evidence type="ECO:0000256" key="5">
    <source>
        <dbReference type="ARBA" id="ARBA00023152"/>
    </source>
</evidence>
<evidence type="ECO:0000256" key="9">
    <source>
        <dbReference type="RuleBase" id="RU000612"/>
    </source>
</evidence>
<dbReference type="PANTHER" id="PTHR11469:SF1">
    <property type="entry name" value="GLUCOSE-6-PHOSPHATE ISOMERASE"/>
    <property type="match status" value="1"/>
</dbReference>
<comment type="caution">
    <text evidence="8">Lacks conserved residue(s) required for the propagation of feature annotation.</text>
</comment>
<dbReference type="Gene3D" id="3.40.50.10490">
    <property type="entry name" value="Glucose-6-phosphate isomerase like protein, domain 1"/>
    <property type="match status" value="2"/>
</dbReference>
<dbReference type="GO" id="GO:0006096">
    <property type="term" value="P:glycolytic process"/>
    <property type="evidence" value="ECO:0007669"/>
    <property type="project" value="UniProtKB-UniRule"/>
</dbReference>
<evidence type="ECO:0000256" key="7">
    <source>
        <dbReference type="ARBA" id="ARBA00029321"/>
    </source>
</evidence>
<dbReference type="PANTHER" id="PTHR11469">
    <property type="entry name" value="GLUCOSE-6-PHOSPHATE ISOMERASE"/>
    <property type="match status" value="1"/>
</dbReference>
<feature type="active site" description="Proton donor" evidence="8">
    <location>
        <position position="286"/>
    </location>
</feature>
<dbReference type="NCBIfam" id="NF010697">
    <property type="entry name" value="PRK14097.1"/>
    <property type="match status" value="1"/>
</dbReference>
<dbReference type="STRING" id="1513793.SAMN06296036_11047"/>
<dbReference type="GO" id="GO:0048029">
    <property type="term" value="F:monosaccharide binding"/>
    <property type="evidence" value="ECO:0007669"/>
    <property type="project" value="TreeGrafter"/>
</dbReference>
<protein>
    <recommendedName>
        <fullName evidence="8">Glucose-6-phosphate isomerase</fullName>
        <shortName evidence="8">GPI</shortName>
        <ecNumber evidence="8">5.3.1.9</ecNumber>
    </recommendedName>
    <alternativeName>
        <fullName evidence="8">Phosphoglucose isomerase</fullName>
        <shortName evidence="8">PGI</shortName>
    </alternativeName>
    <alternativeName>
        <fullName evidence="8">Phosphohexose isomerase</fullName>
        <shortName evidence="8">PHI</shortName>
    </alternativeName>
</protein>
<dbReference type="CDD" id="cd05015">
    <property type="entry name" value="SIS_PGI_1"/>
    <property type="match status" value="1"/>
</dbReference>
<keyword evidence="4 8" id="KW-0963">Cytoplasm</keyword>
<gene>
    <name evidence="8" type="primary">pgi</name>
    <name evidence="10" type="ORF">SAMN06296036_11047</name>
</gene>
<evidence type="ECO:0000256" key="6">
    <source>
        <dbReference type="ARBA" id="ARBA00023235"/>
    </source>
</evidence>
<dbReference type="GO" id="GO:0051156">
    <property type="term" value="P:glucose 6-phosphate metabolic process"/>
    <property type="evidence" value="ECO:0007669"/>
    <property type="project" value="TreeGrafter"/>
</dbReference>
<evidence type="ECO:0000256" key="8">
    <source>
        <dbReference type="HAMAP-Rule" id="MF_00473"/>
    </source>
</evidence>
<evidence type="ECO:0000256" key="3">
    <source>
        <dbReference type="ARBA" id="ARBA00022432"/>
    </source>
</evidence>
<reference evidence="11" key="1">
    <citation type="submission" date="2017-04" db="EMBL/GenBank/DDBJ databases">
        <authorList>
            <person name="Varghese N."/>
            <person name="Submissions S."/>
        </authorList>
    </citation>
    <scope>NUCLEOTIDE SEQUENCE [LARGE SCALE GENOMIC DNA]</scope>
    <source>
        <strain evidence="11">RKEM611</strain>
    </source>
</reference>
<dbReference type="InterPro" id="IPR046348">
    <property type="entry name" value="SIS_dom_sf"/>
</dbReference>
<dbReference type="EMBL" id="FWZT01000010">
    <property type="protein sequence ID" value="SMF32680.1"/>
    <property type="molecule type" value="Genomic_DNA"/>
</dbReference>
<dbReference type="InterPro" id="IPR001672">
    <property type="entry name" value="G6P_Isomerase"/>
</dbReference>
<keyword evidence="11" id="KW-1185">Reference proteome</keyword>